<gene>
    <name evidence="4" type="ORF">HCN83_08040</name>
</gene>
<evidence type="ECO:0000313" key="4">
    <source>
        <dbReference type="EMBL" id="NJP37536.1"/>
    </source>
</evidence>
<comment type="caution">
    <text evidence="4">The sequence shown here is derived from an EMBL/GenBank/DDBJ whole genome shotgun (WGS) entry which is preliminary data.</text>
</comment>
<evidence type="ECO:0000259" key="3">
    <source>
        <dbReference type="PROSITE" id="PS51186"/>
    </source>
</evidence>
<dbReference type="PROSITE" id="PS51186">
    <property type="entry name" value="GNAT"/>
    <property type="match status" value="1"/>
</dbReference>
<dbReference type="EMBL" id="JAATHJ010000009">
    <property type="protein sequence ID" value="NJP37536.1"/>
    <property type="molecule type" value="Genomic_DNA"/>
</dbReference>
<dbReference type="Gene3D" id="3.40.630.30">
    <property type="match status" value="1"/>
</dbReference>
<feature type="domain" description="N-acetyltransferase" evidence="3">
    <location>
        <begin position="5"/>
        <end position="158"/>
    </location>
</feature>
<dbReference type="InterPro" id="IPR051556">
    <property type="entry name" value="N-term/lysine_N-AcTrnsfr"/>
</dbReference>
<dbReference type="InterPro" id="IPR016181">
    <property type="entry name" value="Acyl_CoA_acyltransferase"/>
</dbReference>
<keyword evidence="5" id="KW-1185">Reference proteome</keyword>
<dbReference type="CDD" id="cd04301">
    <property type="entry name" value="NAT_SF"/>
    <property type="match status" value="1"/>
</dbReference>
<dbReference type="GO" id="GO:0016747">
    <property type="term" value="F:acyltransferase activity, transferring groups other than amino-acyl groups"/>
    <property type="evidence" value="ECO:0007669"/>
    <property type="project" value="InterPro"/>
</dbReference>
<proteinExistence type="predicted"/>
<dbReference type="Proteomes" id="UP000752012">
    <property type="component" value="Unassembled WGS sequence"/>
</dbReference>
<evidence type="ECO:0000256" key="2">
    <source>
        <dbReference type="ARBA" id="ARBA00023315"/>
    </source>
</evidence>
<sequence length="159" mass="17964">MNDELVLTQLTPESEGVDHLRALNRLFAEAFNEPDMYLAEPPSDAYLLRQLKSEDILICTACIQEQVVAGLTAYVMHKLERETCEVYIYDLAVDAAYRRRKIGTELLQYAVEQAKQRGASAVFIQADEGDEPAVALYDKLGKREVAYHYDIFVQQNAGS</sequence>
<keyword evidence="1" id="KW-0808">Transferase</keyword>
<dbReference type="PANTHER" id="PTHR42919">
    <property type="entry name" value="N-ALPHA-ACETYLTRANSFERASE"/>
    <property type="match status" value="1"/>
</dbReference>
<dbReference type="PANTHER" id="PTHR42919:SF8">
    <property type="entry name" value="N-ALPHA-ACETYLTRANSFERASE 50"/>
    <property type="match status" value="1"/>
</dbReference>
<dbReference type="RefSeq" id="WP_168006166.1">
    <property type="nucleotide sequence ID" value="NZ_JAATHJ010000009.1"/>
</dbReference>
<protein>
    <submittedName>
        <fullName evidence="4">GNAT family N-acetyltransferase</fullName>
    </submittedName>
</protein>
<evidence type="ECO:0000256" key="1">
    <source>
        <dbReference type="ARBA" id="ARBA00022679"/>
    </source>
</evidence>
<dbReference type="InterPro" id="IPR000182">
    <property type="entry name" value="GNAT_dom"/>
</dbReference>
<reference evidence="4 5" key="1">
    <citation type="submission" date="2020-03" db="EMBL/GenBank/DDBJ databases">
        <title>Assessment of the enzymatic potential of alkaline-tolerant lipase obtained from Bacillus luteus H11 (technogenic soil) for the bioremediation of saline soils contaminated with petroleum substances.</title>
        <authorList>
            <person name="Kalwasinska A."/>
        </authorList>
    </citation>
    <scope>NUCLEOTIDE SEQUENCE [LARGE SCALE GENOMIC DNA]</scope>
    <source>
        <strain evidence="4 5">H11</strain>
    </source>
</reference>
<dbReference type="AlphaFoldDB" id="A0A969TV17"/>
<organism evidence="4 5">
    <name type="scientific">Alkalicoccus luteus</name>
    <dbReference type="NCBI Taxonomy" id="1237094"/>
    <lineage>
        <taxon>Bacteria</taxon>
        <taxon>Bacillati</taxon>
        <taxon>Bacillota</taxon>
        <taxon>Bacilli</taxon>
        <taxon>Bacillales</taxon>
        <taxon>Bacillaceae</taxon>
        <taxon>Alkalicoccus</taxon>
    </lineage>
</organism>
<accession>A0A969TV17</accession>
<dbReference type="Pfam" id="PF00583">
    <property type="entry name" value="Acetyltransf_1"/>
    <property type="match status" value="1"/>
</dbReference>
<keyword evidence="2" id="KW-0012">Acyltransferase</keyword>
<name>A0A969TV17_9BACI</name>
<dbReference type="SUPFAM" id="SSF55729">
    <property type="entry name" value="Acyl-CoA N-acyltransferases (Nat)"/>
    <property type="match status" value="1"/>
</dbReference>
<evidence type="ECO:0000313" key="5">
    <source>
        <dbReference type="Proteomes" id="UP000752012"/>
    </source>
</evidence>